<keyword evidence="12 19" id="KW-1133">Transmembrane helix</keyword>
<accession>A0A096XKZ3</accession>
<reference evidence="21" key="1">
    <citation type="journal article" date="2014" name="Genome Biol. Evol.">
        <title>Evolutionary dynamics of the mitochondrial genome in the evaniomorpha (hymenoptera)?a group with an intermediate rate of gene rearrangement.</title>
        <authorList>
            <person name="Mao M."/>
            <person name="Gibson T."/>
            <person name="Dowton M."/>
        </authorList>
    </citation>
    <scope>NUCLEOTIDE SEQUENCE</scope>
</reference>
<evidence type="ECO:0000256" key="16">
    <source>
        <dbReference type="ARBA" id="ARBA00023136"/>
    </source>
</evidence>
<dbReference type="PANTHER" id="PTHR46552">
    <property type="entry name" value="NADH-UBIQUINONE OXIDOREDUCTASE CHAIN 2"/>
    <property type="match status" value="1"/>
</dbReference>
<feature type="transmembrane region" description="Helical" evidence="19">
    <location>
        <begin position="128"/>
        <end position="147"/>
    </location>
</feature>
<evidence type="ECO:0000256" key="11">
    <source>
        <dbReference type="ARBA" id="ARBA00022982"/>
    </source>
</evidence>
<keyword evidence="6" id="KW-0813">Transport</keyword>
<feature type="transmembrane region" description="Helical" evidence="19">
    <location>
        <begin position="190"/>
        <end position="209"/>
    </location>
</feature>
<evidence type="ECO:0000313" key="21">
    <source>
        <dbReference type="EMBL" id="AIA77214.1"/>
    </source>
</evidence>
<dbReference type="InterPro" id="IPR001750">
    <property type="entry name" value="ND/Mrp_TM"/>
</dbReference>
<geneLocation type="mitochondrion" evidence="21"/>
<evidence type="ECO:0000256" key="14">
    <source>
        <dbReference type="ARBA" id="ARBA00023075"/>
    </source>
</evidence>
<evidence type="ECO:0000256" key="19">
    <source>
        <dbReference type="SAM" id="Phobius"/>
    </source>
</evidence>
<comment type="function">
    <text evidence="1">Core subunit of the mitochondrial membrane respiratory chain NADH dehydrogenase (Complex I) that is believed to belong to the minimal assembly required for catalysis. Complex I functions in the transfer of electrons from NADH to the respiratory chain. The immediate electron acceptor for the enzyme is believed to be ubiquinone.</text>
</comment>
<evidence type="ECO:0000256" key="8">
    <source>
        <dbReference type="ARBA" id="ARBA00022692"/>
    </source>
</evidence>
<keyword evidence="9" id="KW-0999">Mitochondrion inner membrane</keyword>
<keyword evidence="10" id="KW-1278">Translocase</keyword>
<feature type="transmembrane region" description="Helical" evidence="19">
    <location>
        <begin position="267"/>
        <end position="291"/>
    </location>
</feature>
<proteinExistence type="inferred from homology"/>
<organism evidence="21">
    <name type="scientific">Megalyra sp. MM-2014</name>
    <dbReference type="NCBI Taxonomy" id="1503221"/>
    <lineage>
        <taxon>Eukaryota</taxon>
        <taxon>Metazoa</taxon>
        <taxon>Ecdysozoa</taxon>
        <taxon>Arthropoda</taxon>
        <taxon>Hexapoda</taxon>
        <taxon>Insecta</taxon>
        <taxon>Pterygota</taxon>
        <taxon>Neoptera</taxon>
        <taxon>Endopterygota</taxon>
        <taxon>Hymenoptera</taxon>
        <taxon>Apocrita</taxon>
        <taxon>Megalyroidea</taxon>
        <taxon>Megalyridae</taxon>
        <taxon>Megalyra</taxon>
    </lineage>
</organism>
<dbReference type="EMBL" id="KJ577600">
    <property type="protein sequence ID" value="AIA77214.1"/>
    <property type="molecule type" value="Genomic_DNA"/>
</dbReference>
<protein>
    <recommendedName>
        <fullName evidence="5">NADH-ubiquinone oxidoreductase chain 2</fullName>
        <ecNumber evidence="4">7.1.1.2</ecNumber>
    </recommendedName>
    <alternativeName>
        <fullName evidence="17">NADH dehydrogenase subunit 2</fullName>
    </alternativeName>
</protein>
<dbReference type="InterPro" id="IPR050175">
    <property type="entry name" value="Complex_I_Subunit_2"/>
</dbReference>
<keyword evidence="15 21" id="KW-0496">Mitochondrion</keyword>
<feature type="domain" description="NADH:quinone oxidoreductase/Mrp antiporter transmembrane" evidence="20">
    <location>
        <begin position="19"/>
        <end position="278"/>
    </location>
</feature>
<evidence type="ECO:0000256" key="1">
    <source>
        <dbReference type="ARBA" id="ARBA00003257"/>
    </source>
</evidence>
<evidence type="ECO:0000259" key="20">
    <source>
        <dbReference type="Pfam" id="PF00361"/>
    </source>
</evidence>
<feature type="transmembrane region" description="Helical" evidence="19">
    <location>
        <begin position="88"/>
        <end position="107"/>
    </location>
</feature>
<evidence type="ECO:0000256" key="4">
    <source>
        <dbReference type="ARBA" id="ARBA00012944"/>
    </source>
</evidence>
<evidence type="ECO:0000256" key="17">
    <source>
        <dbReference type="ARBA" id="ARBA00031028"/>
    </source>
</evidence>
<evidence type="ECO:0000256" key="3">
    <source>
        <dbReference type="ARBA" id="ARBA00007012"/>
    </source>
</evidence>
<dbReference type="GO" id="GO:0005743">
    <property type="term" value="C:mitochondrial inner membrane"/>
    <property type="evidence" value="ECO:0007669"/>
    <property type="project" value="UniProtKB-SubCell"/>
</dbReference>
<gene>
    <name evidence="21" type="primary">ND2</name>
</gene>
<evidence type="ECO:0000256" key="9">
    <source>
        <dbReference type="ARBA" id="ARBA00022792"/>
    </source>
</evidence>
<evidence type="ECO:0000256" key="7">
    <source>
        <dbReference type="ARBA" id="ARBA00022660"/>
    </source>
</evidence>
<keyword evidence="14" id="KW-0830">Ubiquinone</keyword>
<keyword evidence="13" id="KW-0520">NAD</keyword>
<evidence type="ECO:0000256" key="10">
    <source>
        <dbReference type="ARBA" id="ARBA00022967"/>
    </source>
</evidence>
<comment type="similarity">
    <text evidence="3">Belongs to the complex I subunit 2 family.</text>
</comment>
<evidence type="ECO:0000256" key="6">
    <source>
        <dbReference type="ARBA" id="ARBA00022448"/>
    </source>
</evidence>
<feature type="transmembrane region" description="Helical" evidence="19">
    <location>
        <begin position="229"/>
        <end position="255"/>
    </location>
</feature>
<keyword evidence="16 19" id="KW-0472">Membrane</keyword>
<evidence type="ECO:0000256" key="2">
    <source>
        <dbReference type="ARBA" id="ARBA00004448"/>
    </source>
</evidence>
<dbReference type="GO" id="GO:0008137">
    <property type="term" value="F:NADH dehydrogenase (ubiquinone) activity"/>
    <property type="evidence" value="ECO:0007669"/>
    <property type="project" value="UniProtKB-EC"/>
</dbReference>
<keyword evidence="11" id="KW-0249">Electron transport</keyword>
<comment type="subcellular location">
    <subcellularLocation>
        <location evidence="2">Mitochondrion inner membrane</location>
        <topology evidence="2">Multi-pass membrane protein</topology>
    </subcellularLocation>
</comment>
<dbReference type="EC" id="7.1.1.2" evidence="4"/>
<evidence type="ECO:0000256" key="5">
    <source>
        <dbReference type="ARBA" id="ARBA00021008"/>
    </source>
</evidence>
<dbReference type="PANTHER" id="PTHR46552:SF1">
    <property type="entry name" value="NADH-UBIQUINONE OXIDOREDUCTASE CHAIN 2"/>
    <property type="match status" value="1"/>
</dbReference>
<comment type="catalytic activity">
    <reaction evidence="18">
        <text>a ubiquinone + NADH + 5 H(+)(in) = a ubiquinol + NAD(+) + 4 H(+)(out)</text>
        <dbReference type="Rhea" id="RHEA:29091"/>
        <dbReference type="Rhea" id="RHEA-COMP:9565"/>
        <dbReference type="Rhea" id="RHEA-COMP:9566"/>
        <dbReference type="ChEBI" id="CHEBI:15378"/>
        <dbReference type="ChEBI" id="CHEBI:16389"/>
        <dbReference type="ChEBI" id="CHEBI:17976"/>
        <dbReference type="ChEBI" id="CHEBI:57540"/>
        <dbReference type="ChEBI" id="CHEBI:57945"/>
        <dbReference type="EC" id="7.1.1.2"/>
    </reaction>
</comment>
<evidence type="ECO:0000256" key="13">
    <source>
        <dbReference type="ARBA" id="ARBA00023027"/>
    </source>
</evidence>
<dbReference type="GO" id="GO:0006120">
    <property type="term" value="P:mitochondrial electron transport, NADH to ubiquinone"/>
    <property type="evidence" value="ECO:0007669"/>
    <property type="project" value="TreeGrafter"/>
</dbReference>
<evidence type="ECO:0000256" key="18">
    <source>
        <dbReference type="ARBA" id="ARBA00049551"/>
    </source>
</evidence>
<evidence type="ECO:0000256" key="15">
    <source>
        <dbReference type="ARBA" id="ARBA00023128"/>
    </source>
</evidence>
<dbReference type="Pfam" id="PF00361">
    <property type="entry name" value="Proton_antipo_M"/>
    <property type="match status" value="1"/>
</dbReference>
<name>A0A096XKZ3_9HYME</name>
<feature type="transmembrane region" description="Helical" evidence="19">
    <location>
        <begin position="314"/>
        <end position="333"/>
    </location>
</feature>
<feature type="transmembrane region" description="Helical" evidence="19">
    <location>
        <begin position="46"/>
        <end position="68"/>
    </location>
</feature>
<feature type="transmembrane region" description="Helical" evidence="19">
    <location>
        <begin position="6"/>
        <end position="26"/>
    </location>
</feature>
<evidence type="ECO:0000256" key="12">
    <source>
        <dbReference type="ARBA" id="ARBA00022989"/>
    </source>
</evidence>
<dbReference type="AlphaFoldDB" id="A0A096XKZ3"/>
<sequence>MMKFYLIMLSMSIILMLSSGSLLFNWMMMEFNMLCFIPILFKDKNFIWSSSYSYFMVQALGSSMFLISSYNTYFTNSCLSYLSSFMEVMFTISLLMKLGMYPFYSWYIKLMSEMNWMNCFYMSTIQKIIPLMSMMFNGISVMIYLSVFMTVIMSSIKALKLITMKDLFGYSSLIHSSWMMMCMTLNLKLFFLYFIIYFIISYVFVKLMIKYQLLLISDLMYMYSTNFKYKWYLSVIIVMFMSLPPMLSFFMKLYIILKMVSFDQIYFILLMMILALISLVFYYRLFIYVTMNSMLSFKLMMFIDENNNEEYNCFKLLMLLMLMLLMISMIFFLI</sequence>
<keyword evidence="8 19" id="KW-0812">Transmembrane</keyword>
<keyword evidence="7" id="KW-0679">Respiratory chain</keyword>